<dbReference type="GO" id="GO:0031388">
    <property type="term" value="P:organic acid phosphorylation"/>
    <property type="evidence" value="ECO:0007669"/>
    <property type="project" value="InterPro"/>
</dbReference>
<dbReference type="AlphaFoldDB" id="A0A556RP01"/>
<dbReference type="Proteomes" id="UP000319138">
    <property type="component" value="Unassembled WGS sequence"/>
</dbReference>
<accession>A0A556RP01</accession>
<organism evidence="1 2">
    <name type="scientific">Gilliamella apicola</name>
    <dbReference type="NCBI Taxonomy" id="1196095"/>
    <lineage>
        <taxon>Bacteria</taxon>
        <taxon>Pseudomonadati</taxon>
        <taxon>Pseudomonadota</taxon>
        <taxon>Gammaproteobacteria</taxon>
        <taxon>Orbales</taxon>
        <taxon>Orbaceae</taxon>
        <taxon>Gilliamella</taxon>
    </lineage>
</organism>
<keyword evidence="1" id="KW-0808">Transferase</keyword>
<comment type="caution">
    <text evidence="1">The sequence shown here is derived from an EMBL/GenBank/DDBJ whole genome shotgun (WGS) entry which is preliminary data.</text>
</comment>
<dbReference type="InterPro" id="IPR018197">
    <property type="entry name" value="Glycerate_kinase_RE-like"/>
</dbReference>
<evidence type="ECO:0000313" key="1">
    <source>
        <dbReference type="EMBL" id="TSJ90630.1"/>
    </source>
</evidence>
<reference evidence="1 2" key="1">
    <citation type="submission" date="2019-07" db="EMBL/GenBank/DDBJ databases">
        <title>Gilliamella genomes.</title>
        <authorList>
            <person name="Zheng H."/>
        </authorList>
    </citation>
    <scope>NUCLEOTIDE SEQUENCE [LARGE SCALE GENOMIC DNA]</scope>
    <source>
        <strain evidence="1 2">W8131</strain>
    </source>
</reference>
<name>A0A556RP01_9GAMM</name>
<protein>
    <submittedName>
        <fullName evidence="1">Glycerate kinase</fullName>
    </submittedName>
</protein>
<dbReference type="GO" id="GO:0008887">
    <property type="term" value="F:glycerate kinase activity"/>
    <property type="evidence" value="ECO:0007669"/>
    <property type="project" value="InterPro"/>
</dbReference>
<sequence>MTVIVIVGSLGNKAETIYPYGINAMFSILSKVATLAEVLEATKAREYCLNT</sequence>
<evidence type="ECO:0000313" key="2">
    <source>
        <dbReference type="Proteomes" id="UP000319138"/>
    </source>
</evidence>
<dbReference type="InterPro" id="IPR004381">
    <property type="entry name" value="Glycerate_kinase"/>
</dbReference>
<keyword evidence="1" id="KW-0418">Kinase</keyword>
<gene>
    <name evidence="1" type="ORF">FPQ14_06085</name>
</gene>
<dbReference type="RefSeq" id="WP_144189252.1">
    <property type="nucleotide sequence ID" value="NZ_VMHL01000002.1"/>
</dbReference>
<dbReference type="Gene3D" id="3.40.50.10350">
    <property type="entry name" value="Glycerate kinase, domain 1"/>
    <property type="match status" value="1"/>
</dbReference>
<dbReference type="EMBL" id="VMHL01000002">
    <property type="protein sequence ID" value="TSJ90630.1"/>
    <property type="molecule type" value="Genomic_DNA"/>
</dbReference>
<dbReference type="Pfam" id="PF02595">
    <property type="entry name" value="Gly_kinase"/>
    <property type="match status" value="1"/>
</dbReference>
<proteinExistence type="predicted"/>